<feature type="compositionally biased region" description="Basic and acidic residues" evidence="1">
    <location>
        <begin position="1"/>
        <end position="11"/>
    </location>
</feature>
<name>A0A7J3X5E4_THEPE</name>
<sequence>MAPAGVEKEKTPAWGSSPQASGAGLGVTPAHTEAQLSSLLLAYAACLKELRRDLGSFGVEGPIRRAAETLTGFRNVIGLEDARELAKDGLVSDLHKVVSMDLWSAKRRGVPYAAIFHGIARILVDAMAEEARRLPPASFRRFVDRLARTAHEYYLIADEVPARDVIEKACEKAYAQYLEDAERERRELEEFALEAYRKYLEHMRKVREEIEESVHRLARGE</sequence>
<feature type="region of interest" description="Disordered" evidence="1">
    <location>
        <begin position="1"/>
        <end position="26"/>
    </location>
</feature>
<evidence type="ECO:0000313" key="2">
    <source>
        <dbReference type="EMBL" id="HHP04438.1"/>
    </source>
</evidence>
<protein>
    <submittedName>
        <fullName evidence="2">Uncharacterized protein</fullName>
    </submittedName>
</protein>
<organism evidence="2">
    <name type="scientific">Thermofilum pendens</name>
    <dbReference type="NCBI Taxonomy" id="2269"/>
    <lineage>
        <taxon>Archaea</taxon>
        <taxon>Thermoproteota</taxon>
        <taxon>Thermoprotei</taxon>
        <taxon>Thermofilales</taxon>
        <taxon>Thermofilaceae</taxon>
        <taxon>Thermofilum</taxon>
    </lineage>
</organism>
<comment type="caution">
    <text evidence="2">The sequence shown here is derived from an EMBL/GenBank/DDBJ whole genome shotgun (WGS) entry which is preliminary data.</text>
</comment>
<gene>
    <name evidence="2" type="ORF">ENM88_01635</name>
</gene>
<reference evidence="2" key="1">
    <citation type="journal article" date="2020" name="mSystems">
        <title>Genome- and Community-Level Interaction Insights into Carbon Utilization and Element Cycling Functions of Hydrothermarchaeota in Hydrothermal Sediment.</title>
        <authorList>
            <person name="Zhou Z."/>
            <person name="Liu Y."/>
            <person name="Xu W."/>
            <person name="Pan J."/>
            <person name="Luo Z.H."/>
            <person name="Li M."/>
        </authorList>
    </citation>
    <scope>NUCLEOTIDE SEQUENCE [LARGE SCALE GENOMIC DNA]</scope>
    <source>
        <strain evidence="2">SpSt-1125</strain>
    </source>
</reference>
<dbReference type="AlphaFoldDB" id="A0A7J3X5E4"/>
<dbReference type="EMBL" id="DRZM01000058">
    <property type="protein sequence ID" value="HHP04438.1"/>
    <property type="molecule type" value="Genomic_DNA"/>
</dbReference>
<evidence type="ECO:0000256" key="1">
    <source>
        <dbReference type="SAM" id="MobiDB-lite"/>
    </source>
</evidence>
<accession>A0A7J3X5E4</accession>
<proteinExistence type="predicted"/>